<reference evidence="2" key="4">
    <citation type="submission" date="2025-08" db="UniProtKB">
        <authorList>
            <consortium name="Ensembl"/>
        </authorList>
    </citation>
    <scope>IDENTIFICATION</scope>
</reference>
<dbReference type="GO" id="GO:0005694">
    <property type="term" value="C:chromosome"/>
    <property type="evidence" value="ECO:0007669"/>
    <property type="project" value="TreeGrafter"/>
</dbReference>
<evidence type="ECO:0000313" key="3">
    <source>
        <dbReference type="Proteomes" id="UP000314986"/>
    </source>
</evidence>
<reference evidence="2" key="5">
    <citation type="submission" date="2025-09" db="UniProtKB">
        <authorList>
            <consortium name="Ensembl"/>
        </authorList>
    </citation>
    <scope>IDENTIFICATION</scope>
</reference>
<dbReference type="Ensembl" id="ENSCMIT00000000704.1">
    <property type="protein sequence ID" value="ENSCMIP00000000656.1"/>
    <property type="gene ID" value="ENSCMIG00000000472.1"/>
</dbReference>
<keyword evidence="3" id="KW-1185">Reference proteome</keyword>
<evidence type="ECO:0000256" key="1">
    <source>
        <dbReference type="ARBA" id="ARBA00022111"/>
    </source>
</evidence>
<protein>
    <recommendedName>
        <fullName evidence="1">UV-stimulated scaffold protein A</fullName>
    </recommendedName>
</protein>
<reference evidence="3" key="3">
    <citation type="journal article" date="2014" name="Nature">
        <title>Elephant shark genome provides unique insights into gnathostome evolution.</title>
        <authorList>
            <consortium name="International Elephant Shark Genome Sequencing Consortium"/>
            <person name="Venkatesh B."/>
            <person name="Lee A.P."/>
            <person name="Ravi V."/>
            <person name="Maurya A.K."/>
            <person name="Lian M.M."/>
            <person name="Swann J.B."/>
            <person name="Ohta Y."/>
            <person name="Flajnik M.F."/>
            <person name="Sutoh Y."/>
            <person name="Kasahara M."/>
            <person name="Hoon S."/>
            <person name="Gangu V."/>
            <person name="Roy S.W."/>
            <person name="Irimia M."/>
            <person name="Korzh V."/>
            <person name="Kondrychyn I."/>
            <person name="Lim Z.W."/>
            <person name="Tay B.H."/>
            <person name="Tohari S."/>
            <person name="Kong K.W."/>
            <person name="Ho S."/>
            <person name="Lorente-Galdos B."/>
            <person name="Quilez J."/>
            <person name="Marques-Bonet T."/>
            <person name="Raney B.J."/>
            <person name="Ingham P.W."/>
            <person name="Tay A."/>
            <person name="Hillier L.W."/>
            <person name="Minx P."/>
            <person name="Boehm T."/>
            <person name="Wilson R.K."/>
            <person name="Brenner S."/>
            <person name="Warren W.C."/>
        </authorList>
    </citation>
    <scope>NUCLEOTIDE SEQUENCE [LARGE SCALE GENOMIC DNA]</scope>
</reference>
<sequence length="97" mass="11686">YDQPLPPPKEVAQKLKRLAIKSVQEWQEKYGDAYKKLSLGYHFLKHIKQVDFQDIRARTQAERKREEERQRRLENINKVKVKRVEEEMAGIFSLFLT</sequence>
<dbReference type="GO" id="GO:0006283">
    <property type="term" value="P:transcription-coupled nucleotide-excision repair"/>
    <property type="evidence" value="ECO:0007669"/>
    <property type="project" value="TreeGrafter"/>
</dbReference>
<name>A0A4W3GBN1_CALMI</name>
<dbReference type="GO" id="GO:0009411">
    <property type="term" value="P:response to UV"/>
    <property type="evidence" value="ECO:0007669"/>
    <property type="project" value="InterPro"/>
</dbReference>
<reference evidence="3" key="1">
    <citation type="journal article" date="2006" name="Science">
        <title>Ancient noncoding elements conserved in the human genome.</title>
        <authorList>
            <person name="Venkatesh B."/>
            <person name="Kirkness E.F."/>
            <person name="Loh Y.H."/>
            <person name="Halpern A.L."/>
            <person name="Lee A.P."/>
            <person name="Johnson J."/>
            <person name="Dandona N."/>
            <person name="Viswanathan L.D."/>
            <person name="Tay A."/>
            <person name="Venter J.C."/>
            <person name="Strausberg R.L."/>
            <person name="Brenner S."/>
        </authorList>
    </citation>
    <scope>NUCLEOTIDE SEQUENCE [LARGE SCALE GENOMIC DNA]</scope>
</reference>
<reference evidence="3" key="2">
    <citation type="journal article" date="2007" name="PLoS Biol.">
        <title>Survey sequencing and comparative analysis of the elephant shark (Callorhinchus milii) genome.</title>
        <authorList>
            <person name="Venkatesh B."/>
            <person name="Kirkness E.F."/>
            <person name="Loh Y.H."/>
            <person name="Halpern A.L."/>
            <person name="Lee A.P."/>
            <person name="Johnson J."/>
            <person name="Dandona N."/>
            <person name="Viswanathan L.D."/>
            <person name="Tay A."/>
            <person name="Venter J.C."/>
            <person name="Strausberg R.L."/>
            <person name="Brenner S."/>
        </authorList>
    </citation>
    <scope>NUCLEOTIDE SEQUENCE [LARGE SCALE GENOMIC DNA]</scope>
</reference>
<dbReference type="Proteomes" id="UP000314986">
    <property type="component" value="Unassembled WGS sequence"/>
</dbReference>
<dbReference type="Pfam" id="PF20867">
    <property type="entry name" value="UVSSA_N"/>
    <property type="match status" value="1"/>
</dbReference>
<dbReference type="InterPro" id="IPR049408">
    <property type="entry name" value="UVSSA_N_a-solenoid_rpt"/>
</dbReference>
<dbReference type="PANTHER" id="PTHR28670">
    <property type="entry name" value="UV-STIMULATED SCAFFOLD PROTEIN A"/>
    <property type="match status" value="1"/>
</dbReference>
<accession>A0A4W3GBN1</accession>
<dbReference type="InParanoid" id="A0A4W3GBN1"/>
<dbReference type="AlphaFoldDB" id="A0A4W3GBN1"/>
<proteinExistence type="predicted"/>
<dbReference type="PANTHER" id="PTHR28670:SF1">
    <property type="entry name" value="UV-STIMULATED SCAFFOLD PROTEIN A"/>
    <property type="match status" value="1"/>
</dbReference>
<dbReference type="InterPro" id="IPR018610">
    <property type="entry name" value="UVSSA"/>
</dbReference>
<dbReference type="STRING" id="7868.ENSCMIP00000000656"/>
<organism evidence="2 3">
    <name type="scientific">Callorhinchus milii</name>
    <name type="common">Ghost shark</name>
    <dbReference type="NCBI Taxonomy" id="7868"/>
    <lineage>
        <taxon>Eukaryota</taxon>
        <taxon>Metazoa</taxon>
        <taxon>Chordata</taxon>
        <taxon>Craniata</taxon>
        <taxon>Vertebrata</taxon>
        <taxon>Chondrichthyes</taxon>
        <taxon>Holocephali</taxon>
        <taxon>Chimaeriformes</taxon>
        <taxon>Callorhinchidae</taxon>
        <taxon>Callorhinchus</taxon>
    </lineage>
</organism>
<evidence type="ECO:0000313" key="2">
    <source>
        <dbReference type="Ensembl" id="ENSCMIP00000000656.1"/>
    </source>
</evidence>
<dbReference type="GO" id="GO:0000993">
    <property type="term" value="F:RNA polymerase II complex binding"/>
    <property type="evidence" value="ECO:0007669"/>
    <property type="project" value="TreeGrafter"/>
</dbReference>